<sequence length="469" mass="53459">MNFHQLLLFLIFLKNSYAGTRVYFKQCAKNGFTCFTNSNKKVDIVYDCSKGVDDVIFFHNQFSAPSNIDSLKIQNCNTLSLATRCSGEMRPISKLEIYNIKNLIFQRLQYDSMLPPTVIFENVSNIDSIPTKSFNQIIKSYYSVGCYVQPKDFQNVYFRNVTIDTIQSDAFVALNQFKNFSFIGVNIKRIQTHGIRLMQDFKGGFEMKNCVIDTLEYMALQIYGKRTIFADNHFSKISSSGINGTMEDFYFTDNFVETLYPLAFSILGTNIFILQNNFLYMKSSALESLSPGLIQDSGRNFGKLRFVYDFSKNTLSFTEAGSLHPDYVSYENVQTEMMFSRNKILCSCDNLGWLFSPLGHGPNTAQIETFYEMVLDEAYGNECDHTCKLPVRVVEEMIECGKCLSNVSLEYICDKNNKATTAIAVGFNDSEIFVTREVLNPGNYTIGGSSKVELNVLDMFGVVLCWWLF</sequence>
<gene>
    <name evidence="2" type="ORF">CEUTPL_LOCUS10941</name>
</gene>
<dbReference type="OrthoDB" id="5970161at2759"/>
<dbReference type="Proteomes" id="UP001152799">
    <property type="component" value="Chromosome 6"/>
</dbReference>
<protein>
    <submittedName>
        <fullName evidence="2">Uncharacterized protein</fullName>
    </submittedName>
</protein>
<keyword evidence="1" id="KW-0732">Signal</keyword>
<feature type="chain" id="PRO_5040320344" evidence="1">
    <location>
        <begin position="19"/>
        <end position="469"/>
    </location>
</feature>
<name>A0A9N9MZ37_9CUCU</name>
<dbReference type="AlphaFoldDB" id="A0A9N9MZ37"/>
<reference evidence="2" key="1">
    <citation type="submission" date="2022-01" db="EMBL/GenBank/DDBJ databases">
        <authorList>
            <person name="King R."/>
        </authorList>
    </citation>
    <scope>NUCLEOTIDE SEQUENCE</scope>
</reference>
<evidence type="ECO:0000313" key="3">
    <source>
        <dbReference type="Proteomes" id="UP001152799"/>
    </source>
</evidence>
<dbReference type="InterPro" id="IPR032675">
    <property type="entry name" value="LRR_dom_sf"/>
</dbReference>
<dbReference type="EMBL" id="OU892282">
    <property type="protein sequence ID" value="CAG9770489.1"/>
    <property type="molecule type" value="Genomic_DNA"/>
</dbReference>
<organism evidence="2 3">
    <name type="scientific">Ceutorhynchus assimilis</name>
    <name type="common">cabbage seed weevil</name>
    <dbReference type="NCBI Taxonomy" id="467358"/>
    <lineage>
        <taxon>Eukaryota</taxon>
        <taxon>Metazoa</taxon>
        <taxon>Ecdysozoa</taxon>
        <taxon>Arthropoda</taxon>
        <taxon>Hexapoda</taxon>
        <taxon>Insecta</taxon>
        <taxon>Pterygota</taxon>
        <taxon>Neoptera</taxon>
        <taxon>Endopterygota</taxon>
        <taxon>Coleoptera</taxon>
        <taxon>Polyphaga</taxon>
        <taxon>Cucujiformia</taxon>
        <taxon>Curculionidae</taxon>
        <taxon>Ceutorhynchinae</taxon>
        <taxon>Ceutorhynchus</taxon>
    </lineage>
</organism>
<dbReference type="Gene3D" id="3.80.10.10">
    <property type="entry name" value="Ribonuclease Inhibitor"/>
    <property type="match status" value="1"/>
</dbReference>
<evidence type="ECO:0000256" key="1">
    <source>
        <dbReference type="SAM" id="SignalP"/>
    </source>
</evidence>
<feature type="signal peptide" evidence="1">
    <location>
        <begin position="1"/>
        <end position="18"/>
    </location>
</feature>
<proteinExistence type="predicted"/>
<accession>A0A9N9MZ37</accession>
<keyword evidence="3" id="KW-1185">Reference proteome</keyword>
<evidence type="ECO:0000313" key="2">
    <source>
        <dbReference type="EMBL" id="CAG9770489.1"/>
    </source>
</evidence>